<accession>A0AA36GYG0</accession>
<feature type="non-terminal residue" evidence="2">
    <location>
        <position position="884"/>
    </location>
</feature>
<evidence type="ECO:0000256" key="1">
    <source>
        <dbReference type="SAM" id="Coils"/>
    </source>
</evidence>
<keyword evidence="3" id="KW-1185">Reference proteome</keyword>
<proteinExistence type="predicted"/>
<reference evidence="2" key="1">
    <citation type="submission" date="2023-07" db="EMBL/GenBank/DDBJ databases">
        <authorList>
            <consortium name="CYATHOMIX"/>
        </authorList>
    </citation>
    <scope>NUCLEOTIDE SEQUENCE</scope>
    <source>
        <strain evidence="2">N/A</strain>
    </source>
</reference>
<protein>
    <submittedName>
        <fullName evidence="2">Uncharacterized protein</fullName>
    </submittedName>
</protein>
<dbReference type="Gene3D" id="3.40.390.10">
    <property type="entry name" value="Collagenase (Catalytic Domain)"/>
    <property type="match status" value="1"/>
</dbReference>
<name>A0AA36GYG0_CYLNA</name>
<keyword evidence="1" id="KW-0175">Coiled coil</keyword>
<dbReference type="InterPro" id="IPR024079">
    <property type="entry name" value="MetalloPept_cat_dom_sf"/>
</dbReference>
<dbReference type="AlphaFoldDB" id="A0AA36GYG0"/>
<feature type="coiled-coil region" evidence="1">
    <location>
        <begin position="664"/>
        <end position="694"/>
    </location>
</feature>
<dbReference type="EMBL" id="CATQJL010000248">
    <property type="protein sequence ID" value="CAJ0600700.1"/>
    <property type="molecule type" value="Genomic_DNA"/>
</dbReference>
<dbReference type="GO" id="GO:0008237">
    <property type="term" value="F:metallopeptidase activity"/>
    <property type="evidence" value="ECO:0007669"/>
    <property type="project" value="InterPro"/>
</dbReference>
<dbReference type="Proteomes" id="UP001176961">
    <property type="component" value="Unassembled WGS sequence"/>
</dbReference>
<feature type="coiled-coil region" evidence="1">
    <location>
        <begin position="584"/>
        <end position="637"/>
    </location>
</feature>
<comment type="caution">
    <text evidence="2">The sequence shown here is derived from an EMBL/GenBank/DDBJ whole genome shotgun (WGS) entry which is preliminary data.</text>
</comment>
<gene>
    <name evidence="2" type="ORF">CYNAS_LOCUS12683</name>
</gene>
<sequence length="884" mass="97078">MLDDAAKMVMLNGDIKDTPEVLKLALFTDVKDRYKYEYTPNSDDYLNGFNEVFGDDYKELYSDNAGSSVTNAVQFYTQERLRKAAINDGYIAQSLGFRSLTDYYEAYPEAKEKYNAENVRTIKREYDRAANNIRSSFSMLAMASGEDVNYANMLEGYDEKAAAKYDKAIRGIGGEEAPERIDDKGYAYAFVKSLEMAGINLADNILSPLDFFVFERDDAGRERDLRNTFSTRNEARNYIEYAISQIPDEAVRNAEIEKFNSYQGDIYDYNYRIRGESVANWRISLAENSRIVAEELATHLSEEEEAFAYNAANVETNIGMMIENAALVGLSGGSGIAGIAGASAIYGLPEGADLGRRIYEKTGDLDSAQVFGLGASVTIGTLESITDAMFTGIGKWLDIPTFKISNAYIEKMVSSVAAKFPNRIPGILNRAFKITNSLTSLAGESITEGLQEAIEYAALETIYYAATGESEFDINVLKENAVGGVEMAPFLKLFGSGIDYVGKMLSGNTKKAAGNVAAMKVAAQESAKEAAEQLYEESKKADIEKLSAQKMAESVSEIENSAEKQAVEEAKAAFEAADADYNSKVAAQEEAKNTVAELAQQQQEAGTEDVVSASEALAKATEKMNEVNAAADKALEARNAAESVYKTADKVLSDFKERFVQSKRAEAEAEINANEEAMRARANEEAQAKYAERLDKVATEYAKKLAGEDATSIDVDNMRKSIEKKADKIIQKVEGKMQALKGNVEQMLPGWKVVYDDTLKSADGYMDPRTQQIVLKGNNGKLSLNSLKNVVVHELVHVLKSVNQSAYDAFEKTILDAQYKGNADTLAADIRAKIENYKTISNGKVTLDENTAREEVVAELAQQNLFGKDILALNRLVLCVDTTA</sequence>
<organism evidence="2 3">
    <name type="scientific">Cylicocyclus nassatus</name>
    <name type="common">Nematode worm</name>
    <dbReference type="NCBI Taxonomy" id="53992"/>
    <lineage>
        <taxon>Eukaryota</taxon>
        <taxon>Metazoa</taxon>
        <taxon>Ecdysozoa</taxon>
        <taxon>Nematoda</taxon>
        <taxon>Chromadorea</taxon>
        <taxon>Rhabditida</taxon>
        <taxon>Rhabditina</taxon>
        <taxon>Rhabditomorpha</taxon>
        <taxon>Strongyloidea</taxon>
        <taxon>Strongylidae</taxon>
        <taxon>Cylicocyclus</taxon>
    </lineage>
</organism>
<evidence type="ECO:0000313" key="2">
    <source>
        <dbReference type="EMBL" id="CAJ0600700.1"/>
    </source>
</evidence>
<evidence type="ECO:0000313" key="3">
    <source>
        <dbReference type="Proteomes" id="UP001176961"/>
    </source>
</evidence>